<gene>
    <name evidence="2" type="ORF">BV133_2753</name>
</gene>
<accession>A0A182D4A8</accession>
<organism evidence="2">
    <name type="scientific">Blastochloris viridis</name>
    <name type="common">Rhodopseudomonas viridis</name>
    <dbReference type="NCBI Taxonomy" id="1079"/>
    <lineage>
        <taxon>Bacteria</taxon>
        <taxon>Pseudomonadati</taxon>
        <taxon>Pseudomonadota</taxon>
        <taxon>Alphaproteobacteria</taxon>
        <taxon>Hyphomicrobiales</taxon>
        <taxon>Blastochloridaceae</taxon>
        <taxon>Blastochloris</taxon>
    </lineage>
</organism>
<evidence type="ECO:0000313" key="2">
    <source>
        <dbReference type="EMBL" id="BAS00347.1"/>
    </source>
</evidence>
<feature type="compositionally biased region" description="Basic and acidic residues" evidence="1">
    <location>
        <begin position="17"/>
        <end position="26"/>
    </location>
</feature>
<proteinExistence type="predicted"/>
<dbReference type="EMBL" id="AP014854">
    <property type="protein sequence ID" value="BAS00347.1"/>
    <property type="molecule type" value="Genomic_DNA"/>
</dbReference>
<name>A0A182D4A8_BLAVI</name>
<protein>
    <submittedName>
        <fullName evidence="2">Uncharacterized protein</fullName>
    </submittedName>
</protein>
<evidence type="ECO:0000256" key="1">
    <source>
        <dbReference type="SAM" id="MobiDB-lite"/>
    </source>
</evidence>
<dbReference type="AlphaFoldDB" id="A0A182D4A8"/>
<feature type="compositionally biased region" description="Polar residues" evidence="1">
    <location>
        <begin position="1"/>
        <end position="11"/>
    </location>
</feature>
<reference evidence="2" key="1">
    <citation type="journal article" date="2015" name="Genome Announc.">
        <title>Complete Genome Sequence of the Bacteriochlorophyll b-Producing Photosynthetic Bacterium Blastochloris viridis.</title>
        <authorList>
            <person name="Tsukatani Y."/>
            <person name="Hirose Y."/>
            <person name="Harada J."/>
            <person name="Misawa N."/>
            <person name="Mori K."/>
            <person name="Inoue K."/>
            <person name="Tamiaki H."/>
        </authorList>
    </citation>
    <scope>NUCLEOTIDE SEQUENCE [LARGE SCALE GENOMIC DNA]</scope>
    <source>
        <strain evidence="2">DSM 133</strain>
    </source>
</reference>
<feature type="region of interest" description="Disordered" evidence="1">
    <location>
        <begin position="1"/>
        <end position="26"/>
    </location>
</feature>
<sequence>MKGRNAQQAKGNRQRGQHREQSGFDCRHVSLRERGAETVAVPRWLSSGRVTETALVID</sequence>